<organism evidence="8 9">
    <name type="scientific">Leucocoprinus birnbaumii</name>
    <dbReference type="NCBI Taxonomy" id="56174"/>
    <lineage>
        <taxon>Eukaryota</taxon>
        <taxon>Fungi</taxon>
        <taxon>Dikarya</taxon>
        <taxon>Basidiomycota</taxon>
        <taxon>Agaricomycotina</taxon>
        <taxon>Agaricomycetes</taxon>
        <taxon>Agaricomycetidae</taxon>
        <taxon>Agaricales</taxon>
        <taxon>Agaricineae</taxon>
        <taxon>Agaricaceae</taxon>
        <taxon>Leucocoprinus</taxon>
    </lineage>
</organism>
<evidence type="ECO:0000256" key="3">
    <source>
        <dbReference type="ARBA" id="ARBA00022771"/>
    </source>
</evidence>
<protein>
    <recommendedName>
        <fullName evidence="7">HAT C-terminal dimerisation domain-containing protein</fullName>
    </recommendedName>
</protein>
<keyword evidence="5" id="KW-0539">Nucleus</keyword>
<comment type="caution">
    <text evidence="8">The sequence shown here is derived from an EMBL/GenBank/DDBJ whole genome shotgun (WGS) entry which is preliminary data.</text>
</comment>
<feature type="region of interest" description="Disordered" evidence="6">
    <location>
        <begin position="166"/>
        <end position="194"/>
    </location>
</feature>
<dbReference type="GO" id="GO:0008270">
    <property type="term" value="F:zinc ion binding"/>
    <property type="evidence" value="ECO:0007669"/>
    <property type="project" value="UniProtKB-KW"/>
</dbReference>
<keyword evidence="3" id="KW-0863">Zinc-finger</keyword>
<evidence type="ECO:0000256" key="1">
    <source>
        <dbReference type="ARBA" id="ARBA00004123"/>
    </source>
</evidence>
<feature type="region of interest" description="Disordered" evidence="6">
    <location>
        <begin position="43"/>
        <end position="62"/>
    </location>
</feature>
<name>A0AAD5VHX9_9AGAR</name>
<dbReference type="PANTHER" id="PTHR46481:SF10">
    <property type="entry name" value="ZINC FINGER BED DOMAIN-CONTAINING PROTEIN 39"/>
    <property type="match status" value="1"/>
</dbReference>
<evidence type="ECO:0000259" key="7">
    <source>
        <dbReference type="Pfam" id="PF05699"/>
    </source>
</evidence>
<sequence length="817" mass="91568">MMTPTPVLTAPRRTEGQDDIARNEVQTALPGGMLRTRFQLGDATEQMETRTRGTSNNHHAEQSGVASSALVFPCTTTPLAFVIPSTPAPVTPTRAPTRTPTVPSTICATRQLSVAHSHSVQLTFQNAPPAGSIPHTPQQMMQSFSLSQPSPLTEPGIHAALAQIVEDSSEDSDSGEQEASVEIREKKPGHSLKSYAPSTSISILRRHLANCHTARWAQELRRLDLNAGGKEAAVVDDYWVQHGDASRLATSSGMDHPRFTKEEFYNALQEFVVLTNSALHLLEHPKFRALLMLLREDLEDSDIPHRNFLRSCILVTWHEFLAEIKTEVEKSLGKVSLTADIWTDENLTPFIGVTAHRIEVQEINTAAGIRYLLSMRNFVIGFHCVPGRHTGDHLAQALQFIIDRINLTPRMGWVTMDNATNNDSCMESFSCSLQPQTVFDPTERHIRCFPHIVNLACQAVLSEITNEMLTCKALTEIPSQFSTQLSEQFVPLLSVVMAFRNLHPSWSTRPSIDRALKLKQAIIEYVRLNPDMVRIHLLAVDWDTLEVYSKILAVPHAFQQVLSAEKTPTLCDVLPSFNTLIDTWRRLQLKFPAYRRVIEAGVAKLERYRDRTSAVPAYTLAILINPSMRLDWFRQNTPSRVDEVRELFIRHLEPYHREVLTSTRVATTVQHPGPGPSRPDISDISDDDDPCAILGLQNLRLSQPGGSRSLHAEVEAYFLDTQVASTSLLFWQASSVPCERLFSTAKETMTPRRSRIGADLMEALQMLKYAYDHGGEVLDFTSGLNKDNEAKYLLQLDREQTSVPEDINLYIESLHAD</sequence>
<proteinExistence type="predicted"/>
<gene>
    <name evidence="8" type="ORF">NP233_g11674</name>
</gene>
<keyword evidence="2" id="KW-0479">Metal-binding</keyword>
<dbReference type="SUPFAM" id="SSF53098">
    <property type="entry name" value="Ribonuclease H-like"/>
    <property type="match status" value="1"/>
</dbReference>
<keyword evidence="9" id="KW-1185">Reference proteome</keyword>
<evidence type="ECO:0000313" key="8">
    <source>
        <dbReference type="EMBL" id="KAJ3557704.1"/>
    </source>
</evidence>
<dbReference type="PANTHER" id="PTHR46481">
    <property type="entry name" value="ZINC FINGER BED DOMAIN-CONTAINING PROTEIN 4"/>
    <property type="match status" value="1"/>
</dbReference>
<evidence type="ECO:0000256" key="2">
    <source>
        <dbReference type="ARBA" id="ARBA00022723"/>
    </source>
</evidence>
<dbReference type="GO" id="GO:0046983">
    <property type="term" value="F:protein dimerization activity"/>
    <property type="evidence" value="ECO:0007669"/>
    <property type="project" value="InterPro"/>
</dbReference>
<evidence type="ECO:0000256" key="4">
    <source>
        <dbReference type="ARBA" id="ARBA00022833"/>
    </source>
</evidence>
<dbReference type="InterPro" id="IPR008906">
    <property type="entry name" value="HATC_C_dom"/>
</dbReference>
<dbReference type="Pfam" id="PF05699">
    <property type="entry name" value="Dimer_Tnp_hAT"/>
    <property type="match status" value="1"/>
</dbReference>
<feature type="compositionally biased region" description="Acidic residues" evidence="6">
    <location>
        <begin position="167"/>
        <end position="176"/>
    </location>
</feature>
<accession>A0AAD5VHX9</accession>
<dbReference type="GO" id="GO:0005634">
    <property type="term" value="C:nucleus"/>
    <property type="evidence" value="ECO:0007669"/>
    <property type="project" value="UniProtKB-SubCell"/>
</dbReference>
<evidence type="ECO:0000256" key="6">
    <source>
        <dbReference type="SAM" id="MobiDB-lite"/>
    </source>
</evidence>
<reference evidence="8" key="1">
    <citation type="submission" date="2022-07" db="EMBL/GenBank/DDBJ databases">
        <title>Genome Sequence of Leucocoprinus birnbaumii.</title>
        <authorList>
            <person name="Buettner E."/>
        </authorList>
    </citation>
    <scope>NUCLEOTIDE SEQUENCE</scope>
    <source>
        <strain evidence="8">VT141</strain>
    </source>
</reference>
<dbReference type="EMBL" id="JANIEX010001458">
    <property type="protein sequence ID" value="KAJ3557704.1"/>
    <property type="molecule type" value="Genomic_DNA"/>
</dbReference>
<dbReference type="InterPro" id="IPR052035">
    <property type="entry name" value="ZnF_BED_domain_contain"/>
</dbReference>
<keyword evidence="4" id="KW-0862">Zinc</keyword>
<comment type="subcellular location">
    <subcellularLocation>
        <location evidence="1">Nucleus</location>
    </subcellularLocation>
</comment>
<dbReference type="InterPro" id="IPR012337">
    <property type="entry name" value="RNaseH-like_sf"/>
</dbReference>
<feature type="domain" description="HAT C-terminal dimerisation" evidence="7">
    <location>
        <begin position="726"/>
        <end position="769"/>
    </location>
</feature>
<dbReference type="Proteomes" id="UP001213000">
    <property type="component" value="Unassembled WGS sequence"/>
</dbReference>
<dbReference type="AlphaFoldDB" id="A0AAD5VHX9"/>
<evidence type="ECO:0000313" key="9">
    <source>
        <dbReference type="Proteomes" id="UP001213000"/>
    </source>
</evidence>
<evidence type="ECO:0000256" key="5">
    <source>
        <dbReference type="ARBA" id="ARBA00023242"/>
    </source>
</evidence>